<dbReference type="Proteomes" id="UP001054945">
    <property type="component" value="Unassembled WGS sequence"/>
</dbReference>
<protein>
    <recommendedName>
        <fullName evidence="3">Secreted protein</fullName>
    </recommendedName>
</protein>
<dbReference type="AlphaFoldDB" id="A0AAV4XQ62"/>
<name>A0AAV4XQ62_CAEEX</name>
<gene>
    <name evidence="1" type="ORF">CEXT_206082</name>
</gene>
<dbReference type="EMBL" id="BPLR01017981">
    <property type="protein sequence ID" value="GIY95929.1"/>
    <property type="molecule type" value="Genomic_DNA"/>
</dbReference>
<reference evidence="1 2" key="1">
    <citation type="submission" date="2021-06" db="EMBL/GenBank/DDBJ databases">
        <title>Caerostris extrusa draft genome.</title>
        <authorList>
            <person name="Kono N."/>
            <person name="Arakawa K."/>
        </authorList>
    </citation>
    <scope>NUCLEOTIDE SEQUENCE [LARGE SCALE GENOMIC DNA]</scope>
</reference>
<accession>A0AAV4XQ62</accession>
<evidence type="ECO:0000313" key="1">
    <source>
        <dbReference type="EMBL" id="GIY95929.1"/>
    </source>
</evidence>
<evidence type="ECO:0000313" key="2">
    <source>
        <dbReference type="Proteomes" id="UP001054945"/>
    </source>
</evidence>
<comment type="caution">
    <text evidence="1">The sequence shown here is derived from an EMBL/GenBank/DDBJ whole genome shotgun (WGS) entry which is preliminary data.</text>
</comment>
<proteinExistence type="predicted"/>
<sequence length="92" mass="10831">MYQLFCFHRVYSYVNALVISTLSINCKYGCKSVPSGNYAKLYPFSFWRTCRDRTTCFVQPLDLIKNRMQLSGEGAKQKNIKQYTCYQKCNKK</sequence>
<organism evidence="1 2">
    <name type="scientific">Caerostris extrusa</name>
    <name type="common">Bark spider</name>
    <name type="synonym">Caerostris bankana</name>
    <dbReference type="NCBI Taxonomy" id="172846"/>
    <lineage>
        <taxon>Eukaryota</taxon>
        <taxon>Metazoa</taxon>
        <taxon>Ecdysozoa</taxon>
        <taxon>Arthropoda</taxon>
        <taxon>Chelicerata</taxon>
        <taxon>Arachnida</taxon>
        <taxon>Araneae</taxon>
        <taxon>Araneomorphae</taxon>
        <taxon>Entelegynae</taxon>
        <taxon>Araneoidea</taxon>
        <taxon>Araneidae</taxon>
        <taxon>Caerostris</taxon>
    </lineage>
</organism>
<evidence type="ECO:0008006" key="3">
    <source>
        <dbReference type="Google" id="ProtNLM"/>
    </source>
</evidence>
<keyword evidence="2" id="KW-1185">Reference proteome</keyword>